<dbReference type="EMBL" id="CP095046">
    <property type="protein sequence ID" value="UOQ72930.1"/>
    <property type="molecule type" value="Genomic_DNA"/>
</dbReference>
<proteinExistence type="predicted"/>
<dbReference type="Pfam" id="PF13243">
    <property type="entry name" value="SQHop_cyclase_C"/>
    <property type="match status" value="1"/>
</dbReference>
<dbReference type="Gene3D" id="1.50.10.20">
    <property type="match status" value="1"/>
</dbReference>
<evidence type="ECO:0000313" key="2">
    <source>
        <dbReference type="EMBL" id="UOQ72930.1"/>
    </source>
</evidence>
<feature type="domain" description="Squalene cyclase C-terminal" evidence="1">
    <location>
        <begin position="324"/>
        <end position="535"/>
    </location>
</feature>
<protein>
    <recommendedName>
        <fullName evidence="1">Squalene cyclase C-terminal domain-containing protein</fullName>
    </recommendedName>
</protein>
<keyword evidence="3" id="KW-1185">Reference proteome</keyword>
<dbReference type="KEGG" id="hcu:MUN79_02795"/>
<dbReference type="InterPro" id="IPR032696">
    <property type="entry name" value="SQ_cyclase_C"/>
</dbReference>
<organism evidence="2 3">
    <name type="scientific">Hymenobacter cellulosilyticus</name>
    <dbReference type="NCBI Taxonomy" id="2932248"/>
    <lineage>
        <taxon>Bacteria</taxon>
        <taxon>Pseudomonadati</taxon>
        <taxon>Bacteroidota</taxon>
        <taxon>Cytophagia</taxon>
        <taxon>Cytophagales</taxon>
        <taxon>Hymenobacteraceae</taxon>
        <taxon>Hymenobacter</taxon>
    </lineage>
</organism>
<dbReference type="RefSeq" id="WP_244676288.1">
    <property type="nucleotide sequence ID" value="NZ_CP095046.1"/>
</dbReference>
<dbReference type="InterPro" id="IPR008949">
    <property type="entry name" value="Isoprenoid_synthase_dom_sf"/>
</dbReference>
<accession>A0A8T9QAV1</accession>
<dbReference type="AlphaFoldDB" id="A0A8T9QAV1"/>
<sequence>MCVSGFFYFKYLLCLDAMHDKDDISGPASAERESHLLLQSHIYHEESMKILSRHFGKKDAFWVLWNQRNYEFLASILLDKEYNVQMSFDTYTRLAINKCAFSKVGADAYYAKNSSQTELHRALTQSLDYFAIARCIQDDLEDFKKDLQYEKNNLGHIFLQAWLKSNGKKLKDYTPEVLEKYLFTSETAERMMTLSKSYYQKAIDEIEPYRNELTDYIKIIDLVRNKINFYKVNVQAYRVNKLLEKIISTTFGNQTSIEEAIARSKKYIERLQSDDGSWFEVTNMQGLSNVWSTGFVASYLEKDNPNLAKASEFLLGNQQDHLWGYNTDWVFDFDSTTCVLFALNNAEHAIEPYLGLWFEGQTSTGGFRTYSDTAFNLVSQLGLKKTQLNGWTSSHICVSALAYYFLSHLENQSSFREQRAALKAYILANKSEKGIWQPYWWTSYLYPTCFVVQGMLRDEEDFTAEINRALDYIVGKQNKDGSFSCEILKQKSVFYTALVLDTITAAPALLARYHGNALRMKDWLLANQYEDGGFAGSNFLVIPNPTTLNWYQSKKRLKINKAGGGNSITGEVANLFSTAVSLRALQRYHQLATAIHGNQ</sequence>
<dbReference type="InterPro" id="IPR008930">
    <property type="entry name" value="Terpenoid_cyclase/PrenylTrfase"/>
</dbReference>
<name>A0A8T9QAV1_9BACT</name>
<evidence type="ECO:0000313" key="3">
    <source>
        <dbReference type="Proteomes" id="UP000831796"/>
    </source>
</evidence>
<reference evidence="2" key="1">
    <citation type="submission" date="2022-04" db="EMBL/GenBank/DDBJ databases">
        <title>Hymenobacter sp. isolated from the air.</title>
        <authorList>
            <person name="Won M."/>
            <person name="Lee C.-M."/>
            <person name="Woen H.-Y."/>
            <person name="Kwon S.-W."/>
        </authorList>
    </citation>
    <scope>NUCLEOTIDE SEQUENCE</scope>
    <source>
        <strain evidence="2">5116S-3</strain>
    </source>
</reference>
<dbReference type="SUPFAM" id="SSF48239">
    <property type="entry name" value="Terpenoid cyclases/Protein prenyltransferases"/>
    <property type="match status" value="1"/>
</dbReference>
<evidence type="ECO:0000259" key="1">
    <source>
        <dbReference type="Pfam" id="PF13243"/>
    </source>
</evidence>
<dbReference type="SUPFAM" id="SSF48576">
    <property type="entry name" value="Terpenoid synthases"/>
    <property type="match status" value="1"/>
</dbReference>
<gene>
    <name evidence="2" type="ORF">MUN79_02795</name>
</gene>
<dbReference type="Proteomes" id="UP000831796">
    <property type="component" value="Chromosome"/>
</dbReference>